<dbReference type="Proteomes" id="UP001228044">
    <property type="component" value="Unassembled WGS sequence"/>
</dbReference>
<name>A0ABT8DSU0_9BURK</name>
<sequence>MTPIKSRLLKRLEAELAAASSSPLQAACLKVQRALLLARHGQMNEARGQLTALHQLAVQHPHPELAAWLHFAEGLMSYYTDFGGAAQQKVARAQVIAQSVGQRELSALCSAWLAQLAYVRHDLEELIAHARICDDQAGIDHHAARFRLCTVMGLAHHLTGKVEIAQAWNAKARFHAQAEGDEASLSALMYNTAQMRVAQMRRDSLSSNAAGDHCMLLGVDSIRNYDQAVGGSVRPDLTPILRAQILTLEGEFAEARSLFEAHLPHAMSAGLARLGSSLLADLAWCRVNSEQPEQALQQAREAEAEVELDPDCDVDDRAAAHSRLAQVYTALGDAENAGRHAAKAAASWAEFAEQQALWATALADLGLRPR</sequence>
<gene>
    <name evidence="1" type="ORF">QWJ38_13920</name>
</gene>
<protein>
    <recommendedName>
        <fullName evidence="3">Tetratricopeptide repeat protein</fullName>
    </recommendedName>
</protein>
<comment type="caution">
    <text evidence="1">The sequence shown here is derived from an EMBL/GenBank/DDBJ whole genome shotgun (WGS) entry which is preliminary data.</text>
</comment>
<dbReference type="RefSeq" id="WP_290359682.1">
    <property type="nucleotide sequence ID" value="NZ_JAUHHC010000003.1"/>
</dbReference>
<evidence type="ECO:0008006" key="3">
    <source>
        <dbReference type="Google" id="ProtNLM"/>
    </source>
</evidence>
<proteinExistence type="predicted"/>
<evidence type="ECO:0000313" key="2">
    <source>
        <dbReference type="Proteomes" id="UP001228044"/>
    </source>
</evidence>
<dbReference type="Gene3D" id="1.25.40.10">
    <property type="entry name" value="Tetratricopeptide repeat domain"/>
    <property type="match status" value="1"/>
</dbReference>
<evidence type="ECO:0000313" key="1">
    <source>
        <dbReference type="EMBL" id="MDN3921387.1"/>
    </source>
</evidence>
<dbReference type="EMBL" id="JAUHHC010000003">
    <property type="protein sequence ID" value="MDN3921387.1"/>
    <property type="molecule type" value="Genomic_DNA"/>
</dbReference>
<dbReference type="SUPFAM" id="SSF48452">
    <property type="entry name" value="TPR-like"/>
    <property type="match status" value="1"/>
</dbReference>
<organism evidence="1 2">
    <name type="scientific">Roseateles violae</name>
    <dbReference type="NCBI Taxonomy" id="3058042"/>
    <lineage>
        <taxon>Bacteria</taxon>
        <taxon>Pseudomonadati</taxon>
        <taxon>Pseudomonadota</taxon>
        <taxon>Betaproteobacteria</taxon>
        <taxon>Burkholderiales</taxon>
        <taxon>Sphaerotilaceae</taxon>
        <taxon>Roseateles</taxon>
    </lineage>
</organism>
<dbReference type="InterPro" id="IPR011990">
    <property type="entry name" value="TPR-like_helical_dom_sf"/>
</dbReference>
<accession>A0ABT8DSU0</accession>
<reference evidence="1 2" key="1">
    <citation type="submission" date="2023-06" db="EMBL/GenBank/DDBJ databases">
        <title>Pelomonas sp. PFR6 16S ribosomal RNA gene Genome sequencing and assembly.</title>
        <authorList>
            <person name="Woo H."/>
        </authorList>
    </citation>
    <scope>NUCLEOTIDE SEQUENCE [LARGE SCALE GENOMIC DNA]</scope>
    <source>
        <strain evidence="1 2">PFR6</strain>
    </source>
</reference>
<keyword evidence="2" id="KW-1185">Reference proteome</keyword>